<dbReference type="Pfam" id="PF01926">
    <property type="entry name" value="MMR_HSR1"/>
    <property type="match status" value="1"/>
</dbReference>
<keyword evidence="3 10" id="KW-0132">Cell division</keyword>
<keyword evidence="8 10" id="KW-0717">Septation</keyword>
<dbReference type="EMBL" id="BMOK01000001">
    <property type="protein sequence ID" value="GGL41417.1"/>
    <property type="molecule type" value="Genomic_DNA"/>
</dbReference>
<dbReference type="HAMAP" id="MF_00321">
    <property type="entry name" value="GTPase_EngB"/>
    <property type="match status" value="1"/>
</dbReference>
<organism evidence="12 13">
    <name type="scientific">Sporolactobacillus putidus</name>
    <dbReference type="NCBI Taxonomy" id="492735"/>
    <lineage>
        <taxon>Bacteria</taxon>
        <taxon>Bacillati</taxon>
        <taxon>Bacillota</taxon>
        <taxon>Bacilli</taxon>
        <taxon>Bacillales</taxon>
        <taxon>Sporolactobacillaceae</taxon>
        <taxon>Sporolactobacillus</taxon>
    </lineage>
</organism>
<dbReference type="PROSITE" id="PS51706">
    <property type="entry name" value="G_ENGB"/>
    <property type="match status" value="1"/>
</dbReference>
<evidence type="ECO:0000256" key="9">
    <source>
        <dbReference type="ARBA" id="ARBA00023306"/>
    </source>
</evidence>
<dbReference type="GO" id="GO:0005525">
    <property type="term" value="F:GTP binding"/>
    <property type="evidence" value="ECO:0007669"/>
    <property type="project" value="UniProtKB-UniRule"/>
</dbReference>
<dbReference type="RefSeq" id="WP_188800859.1">
    <property type="nucleotide sequence ID" value="NZ_BMOK01000001.1"/>
</dbReference>
<evidence type="ECO:0000256" key="4">
    <source>
        <dbReference type="ARBA" id="ARBA00022723"/>
    </source>
</evidence>
<dbReference type="InterPro" id="IPR006073">
    <property type="entry name" value="GTP-bd"/>
</dbReference>
<keyword evidence="9 10" id="KW-0131">Cell cycle</keyword>
<feature type="domain" description="EngB-type G" evidence="11">
    <location>
        <begin position="22"/>
        <end position="194"/>
    </location>
</feature>
<evidence type="ECO:0000256" key="8">
    <source>
        <dbReference type="ARBA" id="ARBA00023210"/>
    </source>
</evidence>
<comment type="caution">
    <text evidence="12">The sequence shown here is derived from an EMBL/GenBank/DDBJ whole genome shotgun (WGS) entry which is preliminary data.</text>
</comment>
<comment type="similarity">
    <text evidence="2 10">Belongs to the TRAFAC class TrmE-Era-EngA-EngB-Septin-like GTPase superfamily. EngB GTPase family.</text>
</comment>
<dbReference type="GO" id="GO:0000917">
    <property type="term" value="P:division septum assembly"/>
    <property type="evidence" value="ECO:0007669"/>
    <property type="project" value="UniProtKB-KW"/>
</dbReference>
<evidence type="ECO:0000259" key="11">
    <source>
        <dbReference type="PROSITE" id="PS51706"/>
    </source>
</evidence>
<protein>
    <recommendedName>
        <fullName evidence="10">Probable GTP-binding protein EngB</fullName>
    </recommendedName>
</protein>
<dbReference type="SUPFAM" id="SSF52540">
    <property type="entry name" value="P-loop containing nucleoside triphosphate hydrolases"/>
    <property type="match status" value="1"/>
</dbReference>
<dbReference type="Proteomes" id="UP000654670">
    <property type="component" value="Unassembled WGS sequence"/>
</dbReference>
<keyword evidence="7 10" id="KW-0342">GTP-binding</keyword>
<accession>A0A917RWZ0</accession>
<evidence type="ECO:0000256" key="10">
    <source>
        <dbReference type="HAMAP-Rule" id="MF_00321"/>
    </source>
</evidence>
<dbReference type="FunFam" id="3.40.50.300:FF:000098">
    <property type="entry name" value="Probable GTP-binding protein EngB"/>
    <property type="match status" value="1"/>
</dbReference>
<comment type="function">
    <text evidence="10">Necessary for normal cell division and for the maintenance of normal septation.</text>
</comment>
<dbReference type="PANTHER" id="PTHR11649:SF13">
    <property type="entry name" value="ENGB-TYPE G DOMAIN-CONTAINING PROTEIN"/>
    <property type="match status" value="1"/>
</dbReference>
<keyword evidence="4" id="KW-0479">Metal-binding</keyword>
<proteinExistence type="inferred from homology"/>
<dbReference type="GO" id="GO:0005829">
    <property type="term" value="C:cytosol"/>
    <property type="evidence" value="ECO:0007669"/>
    <property type="project" value="TreeGrafter"/>
</dbReference>
<dbReference type="GO" id="GO:0046872">
    <property type="term" value="F:metal ion binding"/>
    <property type="evidence" value="ECO:0007669"/>
    <property type="project" value="UniProtKB-KW"/>
</dbReference>
<sequence>MKIGQAEYIISAVGPAQYPTDGLPEIALAGRSNVGKSSFINKMLGRRSLVRTSEKPGKTQKLNYFKINGSFYFVDVPGYGYAKVSKKEKEAWGKMLEAYFSQRSELSAVVHLVDLRHPPSKEDVQMHDYLDYFGRPIVTVATKADKVPKGKHQKQKQMIIHDLGLGADEPLLLFSSVTGAGKDDAWRILEPFLK</sequence>
<dbReference type="AlphaFoldDB" id="A0A917RWZ0"/>
<keyword evidence="5 10" id="KW-0547">Nucleotide-binding</keyword>
<dbReference type="InterPro" id="IPR027417">
    <property type="entry name" value="P-loop_NTPase"/>
</dbReference>
<dbReference type="NCBIfam" id="TIGR03598">
    <property type="entry name" value="GTPase_YsxC"/>
    <property type="match status" value="1"/>
</dbReference>
<evidence type="ECO:0000256" key="3">
    <source>
        <dbReference type="ARBA" id="ARBA00022618"/>
    </source>
</evidence>
<dbReference type="InterPro" id="IPR019987">
    <property type="entry name" value="GTP-bd_ribosome_bio_YsxC"/>
</dbReference>
<keyword evidence="6" id="KW-0460">Magnesium</keyword>
<name>A0A917RWZ0_9BACL</name>
<evidence type="ECO:0000256" key="6">
    <source>
        <dbReference type="ARBA" id="ARBA00022842"/>
    </source>
</evidence>
<keyword evidence="13" id="KW-1185">Reference proteome</keyword>
<evidence type="ECO:0000256" key="7">
    <source>
        <dbReference type="ARBA" id="ARBA00023134"/>
    </source>
</evidence>
<reference evidence="12" key="2">
    <citation type="submission" date="2020-09" db="EMBL/GenBank/DDBJ databases">
        <authorList>
            <person name="Sun Q."/>
            <person name="Ohkuma M."/>
        </authorList>
    </citation>
    <scope>NUCLEOTIDE SEQUENCE</scope>
    <source>
        <strain evidence="12">JCM 15325</strain>
    </source>
</reference>
<evidence type="ECO:0000256" key="5">
    <source>
        <dbReference type="ARBA" id="ARBA00022741"/>
    </source>
</evidence>
<reference evidence="12" key="1">
    <citation type="journal article" date="2014" name="Int. J. Syst. Evol. Microbiol.">
        <title>Complete genome sequence of Corynebacterium casei LMG S-19264T (=DSM 44701T), isolated from a smear-ripened cheese.</title>
        <authorList>
            <consortium name="US DOE Joint Genome Institute (JGI-PGF)"/>
            <person name="Walter F."/>
            <person name="Albersmeier A."/>
            <person name="Kalinowski J."/>
            <person name="Ruckert C."/>
        </authorList>
    </citation>
    <scope>NUCLEOTIDE SEQUENCE</scope>
    <source>
        <strain evidence="12">JCM 15325</strain>
    </source>
</reference>
<dbReference type="InterPro" id="IPR030393">
    <property type="entry name" value="G_ENGB_dom"/>
</dbReference>
<comment type="cofactor">
    <cofactor evidence="1">
        <name>Mg(2+)</name>
        <dbReference type="ChEBI" id="CHEBI:18420"/>
    </cofactor>
</comment>
<gene>
    <name evidence="10 12" type="primary">engB</name>
    <name evidence="12" type="ORF">GCM10007968_01590</name>
</gene>
<dbReference type="Gene3D" id="3.40.50.300">
    <property type="entry name" value="P-loop containing nucleotide triphosphate hydrolases"/>
    <property type="match status" value="1"/>
</dbReference>
<evidence type="ECO:0000256" key="1">
    <source>
        <dbReference type="ARBA" id="ARBA00001946"/>
    </source>
</evidence>
<evidence type="ECO:0000313" key="13">
    <source>
        <dbReference type="Proteomes" id="UP000654670"/>
    </source>
</evidence>
<evidence type="ECO:0000313" key="12">
    <source>
        <dbReference type="EMBL" id="GGL41417.1"/>
    </source>
</evidence>
<dbReference type="PANTHER" id="PTHR11649">
    <property type="entry name" value="MSS1/TRME-RELATED GTP-BINDING PROTEIN"/>
    <property type="match status" value="1"/>
</dbReference>
<evidence type="ECO:0000256" key="2">
    <source>
        <dbReference type="ARBA" id="ARBA00009638"/>
    </source>
</evidence>
<dbReference type="CDD" id="cd01876">
    <property type="entry name" value="YihA_EngB"/>
    <property type="match status" value="1"/>
</dbReference>